<evidence type="ECO:0000313" key="5">
    <source>
        <dbReference type="Proteomes" id="UP000614601"/>
    </source>
</evidence>
<dbReference type="OrthoDB" id="512356at2759"/>
<keyword evidence="2" id="KW-0175">Coiled coil</keyword>
<dbReference type="Proteomes" id="UP000614601">
    <property type="component" value="Unassembled WGS sequence"/>
</dbReference>
<dbReference type="InterPro" id="IPR018797">
    <property type="entry name" value="FAM98"/>
</dbReference>
<dbReference type="GO" id="GO:0072669">
    <property type="term" value="C:tRNA-splicing ligase complex"/>
    <property type="evidence" value="ECO:0007669"/>
    <property type="project" value="TreeGrafter"/>
</dbReference>
<dbReference type="AlphaFoldDB" id="A0A811L087"/>
<name>A0A811L087_9BILA</name>
<evidence type="ECO:0000313" key="4">
    <source>
        <dbReference type="EMBL" id="CAD5221513.1"/>
    </source>
</evidence>
<protein>
    <submittedName>
        <fullName evidence="4">Uncharacterized protein</fullName>
    </submittedName>
</protein>
<comment type="caution">
    <text evidence="4">The sequence shown here is derived from an EMBL/GenBank/DDBJ whole genome shotgun (WGS) entry which is preliminary data.</text>
</comment>
<sequence>MSIKTVTTALKSFGYKDELNENIVEKSVKSDIVLFSRVVGWLAGELHVLLQLENTVEEIENVNQEQKFVSELSAFLSEYEGETVDIQASKHGDLSTDEGRLKLLQYLLSQVKPARLIALKRLQKQRIDELSKPSDPLKELARILVLLNIRPDQVQDQHVLMDKFKSEVQKTFNGLVRRPKPIFNGKFNDKQWSQLNTFAQNFTKDYKVRTEMLLKRLDITIESFLWSDKVHQLEKSVMKAYLPERNTLGYWKPIGVEGLLGATEDLLIIEKASSSRQRTGTRSKISDFMLNQVPADRGGRTDNTVSPPKETFKNQYKPQQRRGPTHSPKKSGKYHEQAQHGLEVAGMTNRYFSTYVEDLEQDPFDATDFVERLAWRITEGKEDVDVEYLKRKFEEEIGSLQASSENFQAKIQRLEDQRNVAKMKYLDSLQQLHEKNADALEKVKVG</sequence>
<organism evidence="4 5">
    <name type="scientific">Bursaphelenchus okinawaensis</name>
    <dbReference type="NCBI Taxonomy" id="465554"/>
    <lineage>
        <taxon>Eukaryota</taxon>
        <taxon>Metazoa</taxon>
        <taxon>Ecdysozoa</taxon>
        <taxon>Nematoda</taxon>
        <taxon>Chromadorea</taxon>
        <taxon>Rhabditida</taxon>
        <taxon>Tylenchina</taxon>
        <taxon>Tylenchomorpha</taxon>
        <taxon>Aphelenchoidea</taxon>
        <taxon>Aphelenchoididae</taxon>
        <taxon>Bursaphelenchus</taxon>
    </lineage>
</organism>
<dbReference type="PANTHER" id="PTHR31353">
    <property type="entry name" value="FAM98"/>
    <property type="match status" value="1"/>
</dbReference>
<dbReference type="Pfam" id="PF10239">
    <property type="entry name" value="DUF2465"/>
    <property type="match status" value="1"/>
</dbReference>
<evidence type="ECO:0000256" key="2">
    <source>
        <dbReference type="SAM" id="Coils"/>
    </source>
</evidence>
<reference evidence="4" key="1">
    <citation type="submission" date="2020-09" db="EMBL/GenBank/DDBJ databases">
        <authorList>
            <person name="Kikuchi T."/>
        </authorList>
    </citation>
    <scope>NUCLEOTIDE SEQUENCE</scope>
    <source>
        <strain evidence="4">SH1</strain>
    </source>
</reference>
<evidence type="ECO:0000256" key="1">
    <source>
        <dbReference type="ARBA" id="ARBA00007218"/>
    </source>
</evidence>
<dbReference type="EMBL" id="CAJFDH010000004">
    <property type="protein sequence ID" value="CAD5221513.1"/>
    <property type="molecule type" value="Genomic_DNA"/>
</dbReference>
<comment type="similarity">
    <text evidence="1">Belongs to the FAM98 family.</text>
</comment>
<feature type="coiled-coil region" evidence="2">
    <location>
        <begin position="390"/>
        <end position="424"/>
    </location>
</feature>
<feature type="compositionally biased region" description="Basic residues" evidence="3">
    <location>
        <begin position="319"/>
        <end position="332"/>
    </location>
</feature>
<keyword evidence="5" id="KW-1185">Reference proteome</keyword>
<dbReference type="EMBL" id="CAJFCW020000004">
    <property type="protein sequence ID" value="CAG9115146.1"/>
    <property type="molecule type" value="Genomic_DNA"/>
</dbReference>
<gene>
    <name evidence="4" type="ORF">BOKJ2_LOCUS9482</name>
</gene>
<accession>A0A811L087</accession>
<proteinExistence type="inferred from homology"/>
<dbReference type="PANTHER" id="PTHR31353:SF1">
    <property type="entry name" value="PROTEIN FAM98B"/>
    <property type="match status" value="1"/>
</dbReference>
<feature type="region of interest" description="Disordered" evidence="3">
    <location>
        <begin position="290"/>
        <end position="336"/>
    </location>
</feature>
<evidence type="ECO:0000256" key="3">
    <source>
        <dbReference type="SAM" id="MobiDB-lite"/>
    </source>
</evidence>
<dbReference type="Proteomes" id="UP000783686">
    <property type="component" value="Unassembled WGS sequence"/>
</dbReference>